<dbReference type="Pfam" id="PF13672">
    <property type="entry name" value="PP2C_2"/>
    <property type="match status" value="1"/>
</dbReference>
<protein>
    <submittedName>
        <fullName evidence="2">Protein serine/threonine phosphatase PrpC, regulation of stationary phase</fullName>
    </submittedName>
</protein>
<dbReference type="PANTHER" id="PTHR13832:SF860">
    <property type="entry name" value="PROTEIN PHOSPHATASE PHPP"/>
    <property type="match status" value="1"/>
</dbReference>
<feature type="domain" description="PPM-type phosphatase" evidence="1">
    <location>
        <begin position="12"/>
        <end position="265"/>
    </location>
</feature>
<name>A0A3B0ZCM5_9ZZZZ</name>
<dbReference type="InterPro" id="IPR015655">
    <property type="entry name" value="PP2C"/>
</dbReference>
<dbReference type="Gene3D" id="3.60.40.10">
    <property type="entry name" value="PPM-type phosphatase domain"/>
    <property type="match status" value="1"/>
</dbReference>
<dbReference type="GO" id="GO:0004722">
    <property type="term" value="F:protein serine/threonine phosphatase activity"/>
    <property type="evidence" value="ECO:0007669"/>
    <property type="project" value="InterPro"/>
</dbReference>
<evidence type="ECO:0000313" key="2">
    <source>
        <dbReference type="EMBL" id="VAW84009.1"/>
    </source>
</evidence>
<dbReference type="CDD" id="cd00143">
    <property type="entry name" value="PP2Cc"/>
    <property type="match status" value="1"/>
</dbReference>
<dbReference type="InterPro" id="IPR036457">
    <property type="entry name" value="PPM-type-like_dom_sf"/>
</dbReference>
<gene>
    <name evidence="2" type="ORF">MNBD_GAMMA16-206</name>
</gene>
<reference evidence="2" key="1">
    <citation type="submission" date="2018-06" db="EMBL/GenBank/DDBJ databases">
        <authorList>
            <person name="Zhirakovskaya E."/>
        </authorList>
    </citation>
    <scope>NUCLEOTIDE SEQUENCE</scope>
</reference>
<sequence length="268" mass="29730">MKFKQVYSSPNSAGLTDVGQQREINEDGFVIDEQSGLYLVADGMGGHRNGAVASQLFLFELSRLIGELKLRLGTLDTHAKEKGNQEEQYLTLSEWLANSVSTANAILYQRNQREGSRKGAGMGTAIAGIWKPDNSSNGAILFHVGDCRIYLYRRNRLSQLTKDHTLYQRWLDNNRSGIEPSKNIIVKAIGPYPDVTAELSIHHFEPGDTILICSDGLTNMLNDSHMREAINNHKQRPLMSLCETLIEDANEAGGIDNITVVVSRVGEE</sequence>
<dbReference type="SMART" id="SM00332">
    <property type="entry name" value="PP2Cc"/>
    <property type="match status" value="1"/>
</dbReference>
<evidence type="ECO:0000259" key="1">
    <source>
        <dbReference type="PROSITE" id="PS51746"/>
    </source>
</evidence>
<dbReference type="PANTHER" id="PTHR13832">
    <property type="entry name" value="PROTEIN PHOSPHATASE 2C"/>
    <property type="match status" value="1"/>
</dbReference>
<dbReference type="SMART" id="SM00331">
    <property type="entry name" value="PP2C_SIG"/>
    <property type="match status" value="1"/>
</dbReference>
<dbReference type="AlphaFoldDB" id="A0A3B0ZCM5"/>
<dbReference type="PROSITE" id="PS51746">
    <property type="entry name" value="PPM_2"/>
    <property type="match status" value="1"/>
</dbReference>
<organism evidence="2">
    <name type="scientific">hydrothermal vent metagenome</name>
    <dbReference type="NCBI Taxonomy" id="652676"/>
    <lineage>
        <taxon>unclassified sequences</taxon>
        <taxon>metagenomes</taxon>
        <taxon>ecological metagenomes</taxon>
    </lineage>
</organism>
<proteinExistence type="predicted"/>
<dbReference type="SUPFAM" id="SSF81606">
    <property type="entry name" value="PP2C-like"/>
    <property type="match status" value="1"/>
</dbReference>
<dbReference type="EMBL" id="UOFO01000032">
    <property type="protein sequence ID" value="VAW84009.1"/>
    <property type="molecule type" value="Genomic_DNA"/>
</dbReference>
<accession>A0A3B0ZCM5</accession>
<dbReference type="InterPro" id="IPR001932">
    <property type="entry name" value="PPM-type_phosphatase-like_dom"/>
</dbReference>